<protein>
    <submittedName>
        <fullName evidence="1">Uncharacterized protein</fullName>
    </submittedName>
</protein>
<reference evidence="1 2" key="3">
    <citation type="journal article" date="2016" name="Sci. Rep.">
        <title>Genome-wide diversity and gene expression profiling of Babesia microti isolates identify polymorphic genes that mediate host-pathogen interactions.</title>
        <authorList>
            <person name="Silva J.C."/>
            <person name="Cornillot E."/>
            <person name="McCracken C."/>
            <person name="Usmani-Brown S."/>
            <person name="Dwivedi A."/>
            <person name="Ifeonu O.O."/>
            <person name="Crabtree J."/>
            <person name="Gotia H.T."/>
            <person name="Virji A.Z."/>
            <person name="Reynes C."/>
            <person name="Colinge J."/>
            <person name="Kumar V."/>
            <person name="Lawres L."/>
            <person name="Pazzi J.E."/>
            <person name="Pablo J.V."/>
            <person name="Hung C."/>
            <person name="Brancato J."/>
            <person name="Kumari P."/>
            <person name="Orvis J."/>
            <person name="Tretina K."/>
            <person name="Chibucos M."/>
            <person name="Ott S."/>
            <person name="Sadzewicz L."/>
            <person name="Sengamalay N."/>
            <person name="Shetty A.C."/>
            <person name="Su Q."/>
            <person name="Tallon L."/>
            <person name="Fraser C.M."/>
            <person name="Frutos R."/>
            <person name="Molina D.M."/>
            <person name="Krause P.J."/>
            <person name="Ben Mamoun C."/>
        </authorList>
    </citation>
    <scope>NUCLEOTIDE SEQUENCE [LARGE SCALE GENOMIC DNA]</scope>
    <source>
        <strain evidence="1 2">RI</strain>
    </source>
</reference>
<dbReference type="GeneID" id="24424984"/>
<dbReference type="RefSeq" id="XP_021338540.1">
    <property type="nucleotide sequence ID" value="XM_021481966.1"/>
</dbReference>
<evidence type="ECO:0000313" key="1">
    <source>
        <dbReference type="EMBL" id="SJK86378.1"/>
    </source>
</evidence>
<accession>A0A1R4ABK5</accession>
<dbReference type="EMBL" id="LN871598">
    <property type="protein sequence ID" value="SJK86378.1"/>
    <property type="molecule type" value="Genomic_DNA"/>
</dbReference>
<sequence>MDYCWGPIQVEQFLNFADELPQHGIFKHIFKYLNGIPFVEKTILLLKSSANIVESQVNIQSFSARIENVYLSSFLTRKFINFASEHSLSVVSHDLDFPFTIHQSVLKVKVSKEQFERLGLAVKRGSFQENKPFAIALDKITPNVEKRYQGLLGSTRTNARSVIIVSRKAIDHNTWDLLKDIIDGPNLTLQSTSCAISRMESFLLKFTPQNDDEIKLNKNEKVEQTQKRVREEFIPVESKCNDFKMIAKYENEMIVYARHENLFKKVYFTIKRNFTSKNFDPWQVIQDFETARIKNIWHTILDNESSQYRVIENLLIDLGKLIIGDTKDSNDCYASQNDDLLSLKIVLGNTVSFGHIVNLLRVAFVQSKKVDEGTMFAMTVVGLNPFKDSKSMIGCEEACHLICQKHNGKVYLIGINVKS</sequence>
<reference evidence="1 2" key="1">
    <citation type="journal article" date="2012" name="Nucleic Acids Res.">
        <title>Sequencing of the smallest Apicomplexan genome from the human pathogen Babesia microti.</title>
        <authorList>
            <person name="Cornillot E."/>
            <person name="Hadj-Kaddour K."/>
            <person name="Dassouli A."/>
            <person name="Noel B."/>
            <person name="Ranwez V."/>
            <person name="Vacherie B."/>
            <person name="Augagneur Y."/>
            <person name="Bres V."/>
            <person name="Duclos A."/>
            <person name="Randazzo S."/>
            <person name="Carcy B."/>
            <person name="Debierre-Grockiego F."/>
            <person name="Delbecq S."/>
            <person name="Moubri-Menage K."/>
            <person name="Shams-Eldin H."/>
            <person name="Usmani-Brown S."/>
            <person name="Bringaud F."/>
            <person name="Wincker P."/>
            <person name="Vivares C.P."/>
            <person name="Schwarz R.T."/>
            <person name="Schetters T.P."/>
            <person name="Krause P.J."/>
            <person name="Gorenflot A."/>
            <person name="Berry V."/>
            <person name="Barbe V."/>
            <person name="Ben Mamoun C."/>
        </authorList>
    </citation>
    <scope>NUCLEOTIDE SEQUENCE [LARGE SCALE GENOMIC DNA]</scope>
    <source>
        <strain evidence="1 2">RI</strain>
    </source>
</reference>
<dbReference type="VEuPathDB" id="PiroplasmaDB:BMR1_03g01745"/>
<organism evidence="1 2">
    <name type="scientific">Babesia microti (strain RI)</name>
    <dbReference type="NCBI Taxonomy" id="1133968"/>
    <lineage>
        <taxon>Eukaryota</taxon>
        <taxon>Sar</taxon>
        <taxon>Alveolata</taxon>
        <taxon>Apicomplexa</taxon>
        <taxon>Aconoidasida</taxon>
        <taxon>Piroplasmida</taxon>
        <taxon>Babesiidae</taxon>
        <taxon>Babesia</taxon>
    </lineage>
</organism>
<evidence type="ECO:0000313" key="2">
    <source>
        <dbReference type="Proteomes" id="UP000002899"/>
    </source>
</evidence>
<gene>
    <name evidence="1" type="ORF">BMR1_03g01745</name>
</gene>
<proteinExistence type="predicted"/>
<dbReference type="KEGG" id="bmic:BMR1_03g01745"/>
<reference evidence="1 2" key="2">
    <citation type="journal article" date="2013" name="PLoS ONE">
        <title>Whole genome mapping and re-organization of the nuclear and mitochondrial genomes of Babesia microti isolates.</title>
        <authorList>
            <person name="Cornillot E."/>
            <person name="Dassouli A."/>
            <person name="Garg A."/>
            <person name="Pachikara N."/>
            <person name="Randazzo S."/>
            <person name="Depoix D."/>
            <person name="Carcy B."/>
            <person name="Delbecq S."/>
            <person name="Frutos R."/>
            <person name="Silva J.C."/>
            <person name="Sutton R."/>
            <person name="Krause P.J."/>
            <person name="Mamoun C.B."/>
        </authorList>
    </citation>
    <scope>NUCLEOTIDE SEQUENCE [LARGE SCALE GENOMIC DNA]</scope>
    <source>
        <strain evidence="1 2">RI</strain>
    </source>
</reference>
<name>A0A1R4ABK5_BABMR</name>
<keyword evidence="2" id="KW-1185">Reference proteome</keyword>
<dbReference type="Proteomes" id="UP000002899">
    <property type="component" value="Chromosome III"/>
</dbReference>
<dbReference type="AlphaFoldDB" id="A0A1R4ABK5"/>